<comment type="caution">
    <text evidence="1">The sequence shown here is derived from an EMBL/GenBank/DDBJ whole genome shotgun (WGS) entry which is preliminary data.</text>
</comment>
<proteinExistence type="predicted"/>
<protein>
    <submittedName>
        <fullName evidence="1">Shikimate kinase</fullName>
    </submittedName>
</protein>
<dbReference type="AlphaFoldDB" id="W9G2K7"/>
<dbReference type="EMBL" id="AWSA01000045">
    <property type="protein sequence ID" value="EWT00361.1"/>
    <property type="molecule type" value="Genomic_DNA"/>
</dbReference>
<keyword evidence="1" id="KW-0418">Kinase</keyword>
<dbReference type="GO" id="GO:0016301">
    <property type="term" value="F:kinase activity"/>
    <property type="evidence" value="ECO:0007669"/>
    <property type="project" value="UniProtKB-KW"/>
</dbReference>
<evidence type="ECO:0000313" key="1">
    <source>
        <dbReference type="EMBL" id="EWT00361.1"/>
    </source>
</evidence>
<dbReference type="InterPro" id="IPR027417">
    <property type="entry name" value="P-loop_NTPase"/>
</dbReference>
<organism evidence="1 2">
    <name type="scientific">Intrasporangium oryzae NRRL B-24470</name>
    <dbReference type="NCBI Taxonomy" id="1386089"/>
    <lineage>
        <taxon>Bacteria</taxon>
        <taxon>Bacillati</taxon>
        <taxon>Actinomycetota</taxon>
        <taxon>Actinomycetes</taxon>
        <taxon>Micrococcales</taxon>
        <taxon>Intrasporangiaceae</taxon>
        <taxon>Intrasporangium</taxon>
    </lineage>
</organism>
<evidence type="ECO:0000313" key="2">
    <source>
        <dbReference type="Proteomes" id="UP000019489"/>
    </source>
</evidence>
<dbReference type="eggNOG" id="COG0703">
    <property type="taxonomic scope" value="Bacteria"/>
</dbReference>
<keyword evidence="1" id="KW-0808">Transferase</keyword>
<sequence length="202" mass="22428">MRLVCVVGPPAAGKMTVGREVCALTGYRLFHNHMSIEPLLGVFDFGTPSFNRINHLIRREVLRESVVADLPGLVFSFAWDFDRDSDAAAVEDLIAPVVAAGAPVDFVELYAAQDVRLSREGRPDRMDHKRSKRDVEWARAHVLELEAAARFNTGWVRPDGSRVEGPDWPLPQYRHVRLDNGHDSAAHTAEAVVDELGLAARP</sequence>
<dbReference type="Gene3D" id="3.40.50.300">
    <property type="entry name" value="P-loop containing nucleotide triphosphate hydrolases"/>
    <property type="match status" value="1"/>
</dbReference>
<reference evidence="1 2" key="1">
    <citation type="submission" date="2013-08" db="EMBL/GenBank/DDBJ databases">
        <title>Intrasporangium oryzae NRRL B-24470.</title>
        <authorList>
            <person name="Liu H."/>
            <person name="Wang G."/>
        </authorList>
    </citation>
    <scope>NUCLEOTIDE SEQUENCE [LARGE SCALE GENOMIC DNA]</scope>
    <source>
        <strain evidence="1 2">NRRL B-24470</strain>
    </source>
</reference>
<dbReference type="OrthoDB" id="193997at2"/>
<dbReference type="SUPFAM" id="SSF52540">
    <property type="entry name" value="P-loop containing nucleoside triphosphate hydrolases"/>
    <property type="match status" value="1"/>
</dbReference>
<gene>
    <name evidence="1" type="ORF">N865_16010</name>
</gene>
<dbReference type="PATRIC" id="fig|1386089.3.peg.3399"/>
<name>W9G2K7_9MICO</name>
<dbReference type="STRING" id="1386089.N865_16010"/>
<dbReference type="Proteomes" id="UP000019489">
    <property type="component" value="Unassembled WGS sequence"/>
</dbReference>
<dbReference type="RefSeq" id="WP_034808520.1">
    <property type="nucleotide sequence ID" value="NZ_AWSA01000045.1"/>
</dbReference>
<keyword evidence="2" id="KW-1185">Reference proteome</keyword>
<accession>W9G2K7</accession>